<dbReference type="Pfam" id="PF05134">
    <property type="entry name" value="T2SSL"/>
    <property type="match status" value="1"/>
</dbReference>
<dbReference type="GO" id="GO:0015628">
    <property type="term" value="P:protein secretion by the type II secretion system"/>
    <property type="evidence" value="ECO:0007669"/>
    <property type="project" value="InterPro"/>
</dbReference>
<name>A0A4Q2IUK9_9SPHN</name>
<organism evidence="2 3">
    <name type="scientific">Sphingomonas desiccabilis</name>
    <dbReference type="NCBI Taxonomy" id="429134"/>
    <lineage>
        <taxon>Bacteria</taxon>
        <taxon>Pseudomonadati</taxon>
        <taxon>Pseudomonadota</taxon>
        <taxon>Alphaproteobacteria</taxon>
        <taxon>Sphingomonadales</taxon>
        <taxon>Sphingomonadaceae</taxon>
        <taxon>Sphingomonas</taxon>
    </lineage>
</organism>
<dbReference type="RefSeq" id="WP_129339995.1">
    <property type="nucleotide sequence ID" value="NZ_JACIDD010000001.1"/>
</dbReference>
<dbReference type="EMBL" id="SDPT01000001">
    <property type="protein sequence ID" value="RXZ34195.1"/>
    <property type="molecule type" value="Genomic_DNA"/>
</dbReference>
<protein>
    <submittedName>
        <fullName evidence="2">General secretion pathway protein GspL</fullName>
    </submittedName>
</protein>
<gene>
    <name evidence="2" type="ORF">EO081_00275</name>
</gene>
<dbReference type="NCBIfam" id="TIGR01709">
    <property type="entry name" value="typeII_sec_gspL"/>
    <property type="match status" value="1"/>
</dbReference>
<dbReference type="GO" id="GO:0015627">
    <property type="term" value="C:type II protein secretion system complex"/>
    <property type="evidence" value="ECO:0007669"/>
    <property type="project" value="InterPro"/>
</dbReference>
<proteinExistence type="predicted"/>
<evidence type="ECO:0000313" key="2">
    <source>
        <dbReference type="EMBL" id="RXZ34195.1"/>
    </source>
</evidence>
<dbReference type="AlphaFoldDB" id="A0A4Q2IUK9"/>
<dbReference type="OrthoDB" id="7432052at2"/>
<dbReference type="SUPFAM" id="SSF53067">
    <property type="entry name" value="Actin-like ATPase domain"/>
    <property type="match status" value="1"/>
</dbReference>
<dbReference type="Gene3D" id="3.30.420.380">
    <property type="match status" value="1"/>
</dbReference>
<dbReference type="GO" id="GO:0009276">
    <property type="term" value="C:Gram-negative-bacterium-type cell wall"/>
    <property type="evidence" value="ECO:0007669"/>
    <property type="project" value="InterPro"/>
</dbReference>
<dbReference type="InterPro" id="IPR007812">
    <property type="entry name" value="T2SS_protein-GspL"/>
</dbReference>
<feature type="domain" description="GspL cytoplasmic actin-ATPase-like" evidence="1">
    <location>
        <begin position="19"/>
        <end position="204"/>
    </location>
</feature>
<evidence type="ECO:0000313" key="3">
    <source>
        <dbReference type="Proteomes" id="UP000292347"/>
    </source>
</evidence>
<keyword evidence="3" id="KW-1185">Reference proteome</keyword>
<dbReference type="PIRSF" id="PIRSF015761">
    <property type="entry name" value="Protein_L"/>
    <property type="match status" value="1"/>
</dbReference>
<accession>A0A4Q2IUK9</accession>
<sequence length="355" mass="36595">MTVLPAGPAAGVWTLEGERPIIADAEGPATLLVPSERLLLLAVDLPLATRGQRLEALPFAVEDRIADPLDSVHLAIGEMLAPQRYLVAVVRHSVMAEWIALGDSHGLGDAALVPDSLSLPRPAEGAWNVAQRGGRAVVRAGDGTGFAVPAALLPAAWQAAGRPEVTAFGDPLVEPIAAQAAVPQPLGMTLAVPALDLRQGRYARRRTGSAFVRKVAMVGLAALVAHAILAAADTLMLRAIADRREAETRTLLATAAPDLAQAEDLPGSVTDRLPRATGDNRFVPALARVSVALAPLGSSIVVRSMQWSGNQLVVDLDASDAGAADRLRAALAGARIDATVTPDPAGGIRVTAAGA</sequence>
<dbReference type="CDD" id="cd24017">
    <property type="entry name" value="ASKHA_T2SSL_N"/>
    <property type="match status" value="1"/>
</dbReference>
<comment type="caution">
    <text evidence="2">The sequence shown here is derived from an EMBL/GenBank/DDBJ whole genome shotgun (WGS) entry which is preliminary data.</text>
</comment>
<reference evidence="2 3" key="1">
    <citation type="submission" date="2019-01" db="EMBL/GenBank/DDBJ databases">
        <title>Sphingomonas mucosissima sp. nov. and Sphingomonas desiccabilis sp. nov., from biological soil crusts in the Colorado Plateau, USA.</title>
        <authorList>
            <person name="Zhu D."/>
        </authorList>
    </citation>
    <scope>NUCLEOTIDE SEQUENCE [LARGE SCALE GENOMIC DNA]</scope>
    <source>
        <strain evidence="2 3">CP1D</strain>
    </source>
</reference>
<evidence type="ECO:0000259" key="1">
    <source>
        <dbReference type="Pfam" id="PF05134"/>
    </source>
</evidence>
<dbReference type="InterPro" id="IPR024230">
    <property type="entry name" value="GspL_cyto_dom"/>
</dbReference>
<dbReference type="InterPro" id="IPR043129">
    <property type="entry name" value="ATPase_NBD"/>
</dbReference>
<dbReference type="Proteomes" id="UP000292347">
    <property type="component" value="Unassembled WGS sequence"/>
</dbReference>